<gene>
    <name evidence="3" type="ORF">GTP46_19590</name>
</gene>
<dbReference type="Proteomes" id="UP000479335">
    <property type="component" value="Unassembled WGS sequence"/>
</dbReference>
<proteinExistence type="predicted"/>
<keyword evidence="4" id="KW-1185">Reference proteome</keyword>
<comment type="caution">
    <text evidence="3">The sequence shown here is derived from an EMBL/GenBank/DDBJ whole genome shotgun (WGS) entry which is preliminary data.</text>
</comment>
<evidence type="ECO:0000313" key="4">
    <source>
        <dbReference type="Proteomes" id="UP000479335"/>
    </source>
</evidence>
<feature type="compositionally biased region" description="Acidic residues" evidence="1">
    <location>
        <begin position="8"/>
        <end position="19"/>
    </location>
</feature>
<protein>
    <recommendedName>
        <fullName evidence="5">DUF1640 domain-containing protein</fullName>
    </recommendedName>
</protein>
<keyword evidence="2" id="KW-1133">Transmembrane helix</keyword>
<feature type="transmembrane region" description="Helical" evidence="2">
    <location>
        <begin position="86"/>
        <end position="108"/>
    </location>
</feature>
<keyword evidence="2" id="KW-0472">Membrane</keyword>
<dbReference type="EMBL" id="WWCN01000012">
    <property type="protein sequence ID" value="MYM24841.1"/>
    <property type="molecule type" value="Genomic_DNA"/>
</dbReference>
<accession>A0A6L8KJY0</accession>
<sequence length="110" mass="12151">MTHKSLLDEEPNQPDDDSSIPEKQPAIMNELSTAVEVIKSNYATKEELAIISGKLDVISSNQQAFQSHAIQTFATKAELSNAVYQLTWRMAGFTALLLSAGFAFARYFHA</sequence>
<evidence type="ECO:0008006" key="5">
    <source>
        <dbReference type="Google" id="ProtNLM"/>
    </source>
</evidence>
<evidence type="ECO:0000256" key="2">
    <source>
        <dbReference type="SAM" id="Phobius"/>
    </source>
</evidence>
<keyword evidence="2" id="KW-0812">Transmembrane</keyword>
<dbReference type="AlphaFoldDB" id="A0A6L8KJY0"/>
<feature type="region of interest" description="Disordered" evidence="1">
    <location>
        <begin position="1"/>
        <end position="24"/>
    </location>
</feature>
<organism evidence="3 4">
    <name type="scientific">Duganella flavida</name>
    <dbReference type="NCBI Taxonomy" id="2692175"/>
    <lineage>
        <taxon>Bacteria</taxon>
        <taxon>Pseudomonadati</taxon>
        <taxon>Pseudomonadota</taxon>
        <taxon>Betaproteobacteria</taxon>
        <taxon>Burkholderiales</taxon>
        <taxon>Oxalobacteraceae</taxon>
        <taxon>Telluria group</taxon>
        <taxon>Duganella</taxon>
    </lineage>
</organism>
<dbReference type="RefSeq" id="WP_161008291.1">
    <property type="nucleotide sequence ID" value="NZ_WWCN01000012.1"/>
</dbReference>
<evidence type="ECO:0000313" key="3">
    <source>
        <dbReference type="EMBL" id="MYM24841.1"/>
    </source>
</evidence>
<reference evidence="3 4" key="1">
    <citation type="submission" date="2019-12" db="EMBL/GenBank/DDBJ databases">
        <title>Novel species isolated from a subtropical stream in China.</title>
        <authorList>
            <person name="Lu H."/>
        </authorList>
    </citation>
    <scope>NUCLEOTIDE SEQUENCE [LARGE SCALE GENOMIC DNA]</scope>
    <source>
        <strain evidence="3 4">FT135W</strain>
    </source>
</reference>
<name>A0A6L8KJY0_9BURK</name>
<evidence type="ECO:0000256" key="1">
    <source>
        <dbReference type="SAM" id="MobiDB-lite"/>
    </source>
</evidence>